<evidence type="ECO:0000313" key="1">
    <source>
        <dbReference type="EMBL" id="KRP59063.1"/>
    </source>
</evidence>
<protein>
    <submittedName>
        <fullName evidence="1">Uncharacterized protein</fullName>
    </submittedName>
</protein>
<keyword evidence="4" id="KW-1185">Reference proteome</keyword>
<dbReference type="PATRIC" id="fig|200450.4.peg.251"/>
<proteinExistence type="predicted"/>
<organism evidence="1 3">
    <name type="scientific">Pseudomonas trivialis</name>
    <dbReference type="NCBI Taxonomy" id="200450"/>
    <lineage>
        <taxon>Bacteria</taxon>
        <taxon>Pseudomonadati</taxon>
        <taxon>Pseudomonadota</taxon>
        <taxon>Gammaproteobacteria</taxon>
        <taxon>Pseudomonadales</taxon>
        <taxon>Pseudomonadaceae</taxon>
        <taxon>Pseudomonas</taxon>
    </lineage>
</organism>
<evidence type="ECO:0000313" key="4">
    <source>
        <dbReference type="Proteomes" id="UP000183126"/>
    </source>
</evidence>
<dbReference type="EMBL" id="LT629760">
    <property type="protein sequence ID" value="SDS69865.1"/>
    <property type="molecule type" value="Genomic_DNA"/>
</dbReference>
<dbReference type="RefSeq" id="WP_057008993.1">
    <property type="nucleotide sequence ID" value="NZ_JYLK01000011.1"/>
</dbReference>
<dbReference type="OrthoDB" id="6949755at2"/>
<dbReference type="EMBL" id="JYLK01000011">
    <property type="protein sequence ID" value="KRP59063.1"/>
    <property type="molecule type" value="Genomic_DNA"/>
</dbReference>
<reference evidence="2 4" key="2">
    <citation type="submission" date="2016-10" db="EMBL/GenBank/DDBJ databases">
        <authorList>
            <person name="Varghese N."/>
            <person name="Submissions S."/>
        </authorList>
    </citation>
    <scope>NUCLEOTIDE SEQUENCE [LARGE SCALE GENOMIC DNA]</scope>
    <source>
        <strain evidence="2 4">BS3111</strain>
    </source>
</reference>
<dbReference type="Proteomes" id="UP000183126">
    <property type="component" value="Chromosome I"/>
</dbReference>
<dbReference type="AlphaFoldDB" id="A0A0R2ZE46"/>
<dbReference type="Proteomes" id="UP000052019">
    <property type="component" value="Unassembled WGS sequence"/>
</dbReference>
<sequence length="171" mass="19521">MTKSAKPRPMPVYLVLRRLVDPATGKEVAAFVPSSDADRSILRERDFRINTKIRADLKQPRNPRFNGLVHGLGRVLSQNIDRFSGKQSHDAIKALQLESGVYCDEEAFDIPGLGQLTRKTPRSLSYDSMGEETFQDFWRQCCAYLVLHDWPTLTEERLTEMAEFEAFKEAA</sequence>
<evidence type="ECO:0000313" key="3">
    <source>
        <dbReference type="Proteomes" id="UP000052019"/>
    </source>
</evidence>
<reference evidence="1 3" key="1">
    <citation type="submission" date="2015-02" db="EMBL/GenBank/DDBJ databases">
        <title>Two Pseudomonas sp. nov. isolated from raw milk.</title>
        <authorList>
            <person name="Wenning M."/>
            <person name="von Neubeck M."/>
            <person name="Huptas C."/>
            <person name="Scherer S."/>
        </authorList>
    </citation>
    <scope>NUCLEOTIDE SEQUENCE [LARGE SCALE GENOMIC DNA]</scope>
    <source>
        <strain evidence="1 3">DSM 14937</strain>
    </source>
</reference>
<name>A0A0R2ZE46_9PSED</name>
<evidence type="ECO:0000313" key="2">
    <source>
        <dbReference type="EMBL" id="SDS69865.1"/>
    </source>
</evidence>
<accession>A0A0R2ZE46</accession>
<gene>
    <name evidence="2" type="ORF">SAMN04490205_3332</name>
    <name evidence="1" type="ORF">TU79_16675</name>
</gene>